<gene>
    <name evidence="2" type="ORF">GTP69_08295</name>
</gene>
<feature type="signal peptide" evidence="1">
    <location>
        <begin position="1"/>
        <end position="18"/>
    </location>
</feature>
<evidence type="ECO:0000256" key="1">
    <source>
        <dbReference type="SAM" id="SignalP"/>
    </source>
</evidence>
<keyword evidence="1" id="KW-0732">Signal</keyword>
<organism evidence="2 3">
    <name type="scientific">Duganella levis</name>
    <dbReference type="NCBI Taxonomy" id="2692169"/>
    <lineage>
        <taxon>Bacteria</taxon>
        <taxon>Pseudomonadati</taxon>
        <taxon>Pseudomonadota</taxon>
        <taxon>Betaproteobacteria</taxon>
        <taxon>Burkholderiales</taxon>
        <taxon>Oxalobacteraceae</taxon>
        <taxon>Telluria group</taxon>
        <taxon>Duganella</taxon>
    </lineage>
</organism>
<dbReference type="Proteomes" id="UP000642144">
    <property type="component" value="Unassembled WGS sequence"/>
</dbReference>
<accession>A0ABW9VXM5</accession>
<dbReference type="EMBL" id="WWCT01000005">
    <property type="protein sequence ID" value="MYN26404.1"/>
    <property type="molecule type" value="Genomic_DNA"/>
</dbReference>
<comment type="caution">
    <text evidence="2">The sequence shown here is derived from an EMBL/GenBank/DDBJ whole genome shotgun (WGS) entry which is preliminary data.</text>
</comment>
<keyword evidence="3" id="KW-1185">Reference proteome</keyword>
<evidence type="ECO:0000313" key="3">
    <source>
        <dbReference type="Proteomes" id="UP000642144"/>
    </source>
</evidence>
<feature type="chain" id="PRO_5046953811" evidence="1">
    <location>
        <begin position="19"/>
        <end position="115"/>
    </location>
</feature>
<protein>
    <submittedName>
        <fullName evidence="2">Uncharacterized protein</fullName>
    </submittedName>
</protein>
<name>A0ABW9VXM5_9BURK</name>
<dbReference type="RefSeq" id="WP_161054433.1">
    <property type="nucleotide sequence ID" value="NZ_WWCT01000005.1"/>
</dbReference>
<proteinExistence type="predicted"/>
<reference evidence="2 3" key="1">
    <citation type="submission" date="2019-12" db="EMBL/GenBank/DDBJ databases">
        <title>Novel species isolated from a subtropical stream in China.</title>
        <authorList>
            <person name="Lu H."/>
        </authorList>
    </citation>
    <scope>NUCLEOTIDE SEQUENCE [LARGE SCALE GENOMIC DNA]</scope>
    <source>
        <strain evidence="2 3">CY42W</strain>
    </source>
</reference>
<evidence type="ECO:0000313" key="2">
    <source>
        <dbReference type="EMBL" id="MYN26404.1"/>
    </source>
</evidence>
<sequence>MKAYSLMLLACLALSARADGPSTYEAAGMLDAYLKICTELAPEKTAFYKQSILTSMSCGMSVADAEKSVAAIRDSKNPQIRAAYQTAYQKALAPFNSATAKQKLEFCAHFSEVKC</sequence>